<evidence type="ECO:0000259" key="17">
    <source>
        <dbReference type="PROSITE" id="PS51068"/>
    </source>
</evidence>
<comment type="catalytic activity">
    <reaction evidence="14">
        <text>2'-deoxyribonucleotide-(2'-deoxyribose 5'-phosphate)-2'-deoxyribonucleotide-DNA = a 3'-end 2'-deoxyribonucleotide-(2,3-dehydro-2,3-deoxyribose 5'-phosphate)-DNA + a 5'-end 5'-phospho-2'-deoxyribonucleoside-DNA + H(+)</text>
        <dbReference type="Rhea" id="RHEA:66592"/>
        <dbReference type="Rhea" id="RHEA-COMP:13180"/>
        <dbReference type="Rhea" id="RHEA-COMP:16897"/>
        <dbReference type="Rhea" id="RHEA-COMP:17067"/>
        <dbReference type="ChEBI" id="CHEBI:15378"/>
        <dbReference type="ChEBI" id="CHEBI:136412"/>
        <dbReference type="ChEBI" id="CHEBI:157695"/>
        <dbReference type="ChEBI" id="CHEBI:167181"/>
        <dbReference type="EC" id="4.2.99.18"/>
    </reaction>
</comment>
<dbReference type="InterPro" id="IPR010979">
    <property type="entry name" value="Ribosomal_uS13-like_H2TH"/>
</dbReference>
<evidence type="ECO:0000256" key="12">
    <source>
        <dbReference type="ARBA" id="ARBA00023268"/>
    </source>
</evidence>
<keyword evidence="8" id="KW-0862">Zinc</keyword>
<evidence type="ECO:0000256" key="4">
    <source>
        <dbReference type="ARBA" id="ARBA00022723"/>
    </source>
</evidence>
<dbReference type="GO" id="GO:0140078">
    <property type="term" value="F:class I DNA-(apurinic or apyrimidinic site) endonuclease activity"/>
    <property type="evidence" value="ECO:0007669"/>
    <property type="project" value="UniProtKB-EC"/>
</dbReference>
<dbReference type="Gene3D" id="3.20.190.10">
    <property type="entry name" value="MutM-like, N-terminal"/>
    <property type="match status" value="1"/>
</dbReference>
<protein>
    <recommendedName>
        <fullName evidence="20">DNA-formamidopyrimidine glycosylase</fullName>
    </recommendedName>
</protein>
<dbReference type="RefSeq" id="WP_312644142.1">
    <property type="nucleotide sequence ID" value="NZ_CP116967.1"/>
</dbReference>
<comment type="cofactor">
    <cofactor evidence="2">
        <name>Zn(2+)</name>
        <dbReference type="ChEBI" id="CHEBI:29105"/>
    </cofactor>
</comment>
<evidence type="ECO:0000313" key="19">
    <source>
        <dbReference type="Proteomes" id="UP001302719"/>
    </source>
</evidence>
<dbReference type="Gene3D" id="1.10.8.50">
    <property type="match status" value="1"/>
</dbReference>
<evidence type="ECO:0000256" key="6">
    <source>
        <dbReference type="ARBA" id="ARBA00022771"/>
    </source>
</evidence>
<feature type="domain" description="Formamidopyrimidine-DNA glycosylase catalytic" evidence="17">
    <location>
        <begin position="73"/>
        <end position="189"/>
    </location>
</feature>
<keyword evidence="4" id="KW-0479">Metal-binding</keyword>
<evidence type="ECO:0008006" key="20">
    <source>
        <dbReference type="Google" id="ProtNLM"/>
    </source>
</evidence>
<gene>
    <name evidence="18" type="ORF">PP769_01085</name>
</gene>
<dbReference type="Pfam" id="PF01149">
    <property type="entry name" value="Fapy_DNA_glyco"/>
    <property type="match status" value="1"/>
</dbReference>
<dbReference type="Proteomes" id="UP001302719">
    <property type="component" value="Chromosome"/>
</dbReference>
<comment type="similarity">
    <text evidence="3">Belongs to the FPG family.</text>
</comment>
<evidence type="ECO:0000256" key="10">
    <source>
        <dbReference type="ARBA" id="ARBA00023204"/>
    </source>
</evidence>
<evidence type="ECO:0000313" key="18">
    <source>
        <dbReference type="EMBL" id="WNM58387.1"/>
    </source>
</evidence>
<name>A0AA96GCA2_9BACT</name>
<keyword evidence="7" id="KW-0378">Hydrolase</keyword>
<accession>A0AA96GCA2</accession>
<proteinExistence type="inferred from homology"/>
<dbReference type="GO" id="GO:0003684">
    <property type="term" value="F:damaged DNA binding"/>
    <property type="evidence" value="ECO:0007669"/>
    <property type="project" value="InterPro"/>
</dbReference>
<keyword evidence="5" id="KW-0227">DNA damage</keyword>
<dbReference type="KEGG" id="nall:PP769_01085"/>
<evidence type="ECO:0000256" key="13">
    <source>
        <dbReference type="ARBA" id="ARBA00023295"/>
    </source>
</evidence>
<evidence type="ECO:0000256" key="7">
    <source>
        <dbReference type="ARBA" id="ARBA00022801"/>
    </source>
</evidence>
<keyword evidence="10" id="KW-0234">DNA repair</keyword>
<dbReference type="InterPro" id="IPR035937">
    <property type="entry name" value="FPG_N"/>
</dbReference>
<evidence type="ECO:0000256" key="9">
    <source>
        <dbReference type="ARBA" id="ARBA00023125"/>
    </source>
</evidence>
<evidence type="ECO:0000256" key="5">
    <source>
        <dbReference type="ARBA" id="ARBA00022763"/>
    </source>
</evidence>
<dbReference type="CDD" id="cd08966">
    <property type="entry name" value="EcFpg-like_N"/>
    <property type="match status" value="1"/>
</dbReference>
<dbReference type="SMART" id="SM01232">
    <property type="entry name" value="H2TH"/>
    <property type="match status" value="1"/>
</dbReference>
<feature type="domain" description="FPG-type" evidence="16">
    <location>
        <begin position="311"/>
        <end position="345"/>
    </location>
</feature>
<evidence type="ECO:0000256" key="11">
    <source>
        <dbReference type="ARBA" id="ARBA00023239"/>
    </source>
</evidence>
<dbReference type="SUPFAM" id="SSF46946">
    <property type="entry name" value="S13-like H2TH domain"/>
    <property type="match status" value="1"/>
</dbReference>
<keyword evidence="9" id="KW-0238">DNA-binding</keyword>
<dbReference type="Pfam" id="PF06831">
    <property type="entry name" value="H2TH"/>
    <property type="match status" value="1"/>
</dbReference>
<evidence type="ECO:0000256" key="3">
    <source>
        <dbReference type="ARBA" id="ARBA00009409"/>
    </source>
</evidence>
<evidence type="ECO:0000256" key="1">
    <source>
        <dbReference type="ARBA" id="ARBA00001668"/>
    </source>
</evidence>
<dbReference type="PANTHER" id="PTHR22993">
    <property type="entry name" value="FORMAMIDOPYRIMIDINE-DNA GLYCOSYLASE"/>
    <property type="match status" value="1"/>
</dbReference>
<comment type="catalytic activity">
    <reaction evidence="1">
        <text>Hydrolysis of DNA containing ring-opened 7-methylguanine residues, releasing 2,6-diamino-4-hydroxy-5-(N-methyl)formamidopyrimidine.</text>
        <dbReference type="EC" id="3.2.2.23"/>
    </reaction>
</comment>
<dbReference type="GO" id="GO:0008270">
    <property type="term" value="F:zinc ion binding"/>
    <property type="evidence" value="ECO:0007669"/>
    <property type="project" value="UniProtKB-KW"/>
</dbReference>
<dbReference type="FunFam" id="1.10.8.50:FF:000003">
    <property type="entry name" value="Formamidopyrimidine-DNA glycosylase"/>
    <property type="match status" value="1"/>
</dbReference>
<dbReference type="InterPro" id="IPR012319">
    <property type="entry name" value="FPG_cat"/>
</dbReference>
<keyword evidence="6 15" id="KW-0863">Zinc-finger</keyword>
<dbReference type="PANTHER" id="PTHR22993:SF9">
    <property type="entry name" value="FORMAMIDOPYRIMIDINE-DNA GLYCOSYLASE"/>
    <property type="match status" value="1"/>
</dbReference>
<dbReference type="SUPFAM" id="SSF81624">
    <property type="entry name" value="N-terminal domain of MutM-like DNA repair proteins"/>
    <property type="match status" value="1"/>
</dbReference>
<dbReference type="EMBL" id="CP116967">
    <property type="protein sequence ID" value="WNM58387.1"/>
    <property type="molecule type" value="Genomic_DNA"/>
</dbReference>
<reference evidence="18 19" key="1">
    <citation type="submission" date="2023-01" db="EMBL/GenBank/DDBJ databases">
        <title>Cultivation and genomic characterization of new, ubiquitous marine nitrite-oxidizing bacteria from the Nitrospirales.</title>
        <authorList>
            <person name="Mueller A.J."/>
            <person name="Daebeler A."/>
            <person name="Herbold C.W."/>
            <person name="Kirkegaard R.H."/>
            <person name="Daims H."/>
        </authorList>
    </citation>
    <scope>NUCLEOTIDE SEQUENCE [LARGE SCALE GENOMIC DNA]</scope>
    <source>
        <strain evidence="18 19">VA</strain>
    </source>
</reference>
<dbReference type="GO" id="GO:0006284">
    <property type="term" value="P:base-excision repair"/>
    <property type="evidence" value="ECO:0007669"/>
    <property type="project" value="InterPro"/>
</dbReference>
<evidence type="ECO:0000259" key="16">
    <source>
        <dbReference type="PROSITE" id="PS51066"/>
    </source>
</evidence>
<dbReference type="PROSITE" id="PS51068">
    <property type="entry name" value="FPG_CAT"/>
    <property type="match status" value="1"/>
</dbReference>
<dbReference type="SUPFAM" id="SSF57716">
    <property type="entry name" value="Glucocorticoid receptor-like (DNA-binding domain)"/>
    <property type="match status" value="1"/>
</dbReference>
<dbReference type="InterPro" id="IPR000214">
    <property type="entry name" value="Znf_DNA_glyclase/AP_lyase"/>
</dbReference>
<evidence type="ECO:0000256" key="14">
    <source>
        <dbReference type="ARBA" id="ARBA00044632"/>
    </source>
</evidence>
<keyword evidence="19" id="KW-1185">Reference proteome</keyword>
<dbReference type="InterPro" id="IPR015886">
    <property type="entry name" value="H2TH_FPG"/>
</dbReference>
<dbReference type="AlphaFoldDB" id="A0AA96GCA2"/>
<dbReference type="SMART" id="SM00898">
    <property type="entry name" value="Fapy_DNA_glyco"/>
    <property type="match status" value="1"/>
</dbReference>
<dbReference type="PROSITE" id="PS51066">
    <property type="entry name" value="ZF_FPG_2"/>
    <property type="match status" value="1"/>
</dbReference>
<organism evidence="18 19">
    <name type="scientific">Candidatus Nitrospira allomarina</name>
    <dbReference type="NCBI Taxonomy" id="3020900"/>
    <lineage>
        <taxon>Bacteria</taxon>
        <taxon>Pseudomonadati</taxon>
        <taxon>Nitrospirota</taxon>
        <taxon>Nitrospiria</taxon>
        <taxon>Nitrospirales</taxon>
        <taxon>Nitrospiraceae</taxon>
        <taxon>Nitrospira</taxon>
    </lineage>
</organism>
<keyword evidence="12" id="KW-0511">Multifunctional enzyme</keyword>
<evidence type="ECO:0000256" key="15">
    <source>
        <dbReference type="PROSITE-ProRule" id="PRU00391"/>
    </source>
</evidence>
<keyword evidence="11" id="KW-0456">Lyase</keyword>
<dbReference type="GO" id="GO:0034039">
    <property type="term" value="F:8-oxo-7,8-dihydroguanine DNA N-glycosylase activity"/>
    <property type="evidence" value="ECO:0007669"/>
    <property type="project" value="TreeGrafter"/>
</dbReference>
<sequence length="347" mass="39074">MAKRRPAFALASRSASACRREAAPANAGNAAEGLFQHPANLIQPSRPKENLTNARSTLLYSSHYHPTLSPSMPELPEVEVILNHLNRHVLGGNISTFTIHRSDIVRTGHDLIPWFQRSTITHIARKGKCLIFTCHRANEIRYLLSEQGMTGLWFFNPALASTPQHIHCRIEISGAAATELHYWNPRRFGRLWLFTPPELEAFMHRRFGADAMDIGAQSFIQLIQSCRGRLKPFLLDQHRLAGIGNIYVNEILFRARVHPQARGYRLGASACQRLYDTMHTVLGEAIAAGGSSIRDFRAPDGSYGRFQQAHQIYQKAGLPCLHGCPTLITRLQSERSSFFCSICQKRR</sequence>
<keyword evidence="13" id="KW-0326">Glycosidase</keyword>
<evidence type="ECO:0000256" key="8">
    <source>
        <dbReference type="ARBA" id="ARBA00022833"/>
    </source>
</evidence>
<evidence type="ECO:0000256" key="2">
    <source>
        <dbReference type="ARBA" id="ARBA00001947"/>
    </source>
</evidence>